<evidence type="ECO:0000313" key="6">
    <source>
        <dbReference type="WBParaSite" id="PgR007_g185_t01"/>
    </source>
</evidence>
<dbReference type="SUPFAM" id="SSF51735">
    <property type="entry name" value="NAD(P)-binding Rossmann-fold domains"/>
    <property type="match status" value="1"/>
</dbReference>
<dbReference type="PANTHER" id="PTHR44085">
    <property type="entry name" value="SEPIAPTERIN REDUCTASE"/>
    <property type="match status" value="1"/>
</dbReference>
<dbReference type="PRINTS" id="PR00081">
    <property type="entry name" value="GDHRDH"/>
</dbReference>
<evidence type="ECO:0000256" key="2">
    <source>
        <dbReference type="ARBA" id="ARBA00022490"/>
    </source>
</evidence>
<dbReference type="GO" id="GO:0006729">
    <property type="term" value="P:tetrahydrobiopterin biosynthetic process"/>
    <property type="evidence" value="ECO:0007669"/>
    <property type="project" value="TreeGrafter"/>
</dbReference>
<dbReference type="InterPro" id="IPR051721">
    <property type="entry name" value="Biopterin_syn/organic_redct"/>
</dbReference>
<dbReference type="WBParaSite" id="PgR007_g185_t01">
    <property type="protein sequence ID" value="PgR007_g185_t01"/>
    <property type="gene ID" value="PgR007_g185"/>
</dbReference>
<dbReference type="InterPro" id="IPR002347">
    <property type="entry name" value="SDR_fam"/>
</dbReference>
<evidence type="ECO:0000313" key="5">
    <source>
        <dbReference type="Proteomes" id="UP000887569"/>
    </source>
</evidence>
<keyword evidence="3" id="KW-0521">NADP</keyword>
<dbReference type="Gene3D" id="3.40.50.720">
    <property type="entry name" value="NAD(P)-binding Rossmann-like Domain"/>
    <property type="match status" value="1"/>
</dbReference>
<dbReference type="AlphaFoldDB" id="A0A915AG13"/>
<evidence type="ECO:0000256" key="3">
    <source>
        <dbReference type="ARBA" id="ARBA00022857"/>
    </source>
</evidence>
<keyword evidence="5" id="KW-1185">Reference proteome</keyword>
<keyword evidence="2" id="KW-0963">Cytoplasm</keyword>
<sequence length="266" mass="28956">MVIAGGKVFSLITGASRGIGREIAIQLSKKVAGGSTFVITARDATRLEQLKAELLKNNCEVDVHIVISDLGDLNAASLMEMENTISAAILKATKFDSLLLVHNAGTIGDITKRASEISSAKDWDDFLRINLIAMIQINNLVLRKVTAEVADTRMIVNITSLFAVKSFPSFSQYSVAKAAREAFFRSLAVEDSSLRILNYSPGPVQTSMYDDIATNSYDDSVRSSFKGKGGETNRKTLLPEETVTKMISVLEANVYESGGRIDFFDV</sequence>
<dbReference type="Proteomes" id="UP000887569">
    <property type="component" value="Unplaced"/>
</dbReference>
<keyword evidence="4" id="KW-0560">Oxidoreductase</keyword>
<dbReference type="GO" id="GO:0005737">
    <property type="term" value="C:cytoplasm"/>
    <property type="evidence" value="ECO:0007669"/>
    <property type="project" value="UniProtKB-SubCell"/>
</dbReference>
<dbReference type="GO" id="GO:0004757">
    <property type="term" value="F:sepiapterin reductase (NADP+) activity"/>
    <property type="evidence" value="ECO:0007669"/>
    <property type="project" value="TreeGrafter"/>
</dbReference>
<evidence type="ECO:0000256" key="1">
    <source>
        <dbReference type="ARBA" id="ARBA00004496"/>
    </source>
</evidence>
<organism evidence="5 6">
    <name type="scientific">Parascaris univalens</name>
    <name type="common">Nematode worm</name>
    <dbReference type="NCBI Taxonomy" id="6257"/>
    <lineage>
        <taxon>Eukaryota</taxon>
        <taxon>Metazoa</taxon>
        <taxon>Ecdysozoa</taxon>
        <taxon>Nematoda</taxon>
        <taxon>Chromadorea</taxon>
        <taxon>Rhabditida</taxon>
        <taxon>Spirurina</taxon>
        <taxon>Ascaridomorpha</taxon>
        <taxon>Ascaridoidea</taxon>
        <taxon>Ascarididae</taxon>
        <taxon>Parascaris</taxon>
    </lineage>
</organism>
<comment type="subcellular location">
    <subcellularLocation>
        <location evidence="1">Cytoplasm</location>
    </subcellularLocation>
</comment>
<dbReference type="PANTHER" id="PTHR44085:SF2">
    <property type="entry name" value="SEPIAPTERIN REDUCTASE"/>
    <property type="match status" value="1"/>
</dbReference>
<reference evidence="6" key="1">
    <citation type="submission" date="2022-11" db="UniProtKB">
        <authorList>
            <consortium name="WormBaseParasite"/>
        </authorList>
    </citation>
    <scope>IDENTIFICATION</scope>
</reference>
<name>A0A915AG13_PARUN</name>
<dbReference type="Pfam" id="PF00106">
    <property type="entry name" value="adh_short"/>
    <property type="match status" value="1"/>
</dbReference>
<dbReference type="InterPro" id="IPR036291">
    <property type="entry name" value="NAD(P)-bd_dom_sf"/>
</dbReference>
<accession>A0A915AG13</accession>
<evidence type="ECO:0000256" key="4">
    <source>
        <dbReference type="ARBA" id="ARBA00023002"/>
    </source>
</evidence>
<protein>
    <submittedName>
        <fullName evidence="6">Sepiapterin reductase</fullName>
    </submittedName>
</protein>
<proteinExistence type="predicted"/>